<evidence type="ECO:0000256" key="1">
    <source>
        <dbReference type="ARBA" id="ARBA00001709"/>
    </source>
</evidence>
<evidence type="ECO:0000313" key="6">
    <source>
        <dbReference type="Proteomes" id="UP001180715"/>
    </source>
</evidence>
<dbReference type="PANTHER" id="PTHR43176:SF3">
    <property type="entry name" value="3-HYDROXYISOBUTYRYL-COA HYDROLASE, MITOCHONDRIAL"/>
    <property type="match status" value="1"/>
</dbReference>
<dbReference type="GO" id="GO:0004300">
    <property type="term" value="F:enoyl-CoA hydratase activity"/>
    <property type="evidence" value="ECO:0007669"/>
    <property type="project" value="UniProtKB-EC"/>
</dbReference>
<name>A0ABU1Z138_9MICC</name>
<protein>
    <recommendedName>
        <fullName evidence="2">3-hydroxyisobutyryl-CoA hydrolase</fullName>
        <ecNumber evidence="2">3.1.2.4</ecNumber>
    </recommendedName>
</protein>
<dbReference type="RefSeq" id="WP_310247975.1">
    <property type="nucleotide sequence ID" value="NZ_JAVDXX010000001.1"/>
</dbReference>
<gene>
    <name evidence="5" type="ORF">J2S67_001595</name>
</gene>
<dbReference type="NCBIfam" id="NF004127">
    <property type="entry name" value="PRK05617.1"/>
    <property type="match status" value="1"/>
</dbReference>
<evidence type="ECO:0000259" key="4">
    <source>
        <dbReference type="Pfam" id="PF16113"/>
    </source>
</evidence>
<dbReference type="Gene3D" id="3.90.226.10">
    <property type="entry name" value="2-enoyl-CoA Hydratase, Chain A, domain 1"/>
    <property type="match status" value="1"/>
</dbReference>
<organism evidence="5 6">
    <name type="scientific">Pseudoglutamicibacter albus</name>
    <dbReference type="NCBI Taxonomy" id="98671"/>
    <lineage>
        <taxon>Bacteria</taxon>
        <taxon>Bacillati</taxon>
        <taxon>Actinomycetota</taxon>
        <taxon>Actinomycetes</taxon>
        <taxon>Micrococcales</taxon>
        <taxon>Micrococcaceae</taxon>
        <taxon>Pseudoglutamicibacter</taxon>
    </lineage>
</organism>
<comment type="caution">
    <text evidence="5">The sequence shown here is derived from an EMBL/GenBank/DDBJ whole genome shotgun (WGS) entry which is preliminary data.</text>
</comment>
<keyword evidence="3" id="KW-0378">Hydrolase</keyword>
<accession>A0ABU1Z138</accession>
<evidence type="ECO:0000313" key="5">
    <source>
        <dbReference type="EMBL" id="MDR7294327.1"/>
    </source>
</evidence>
<dbReference type="EC" id="3.1.2.4" evidence="2"/>
<dbReference type="EMBL" id="JAVDXX010000001">
    <property type="protein sequence ID" value="MDR7294327.1"/>
    <property type="molecule type" value="Genomic_DNA"/>
</dbReference>
<feature type="domain" description="Enoyl-CoA hydratase/isomerase" evidence="4">
    <location>
        <begin position="17"/>
        <end position="342"/>
    </location>
</feature>
<sequence length="361" mass="38879">MQMQTHLVHASVHQGLGLIRLNRPEKLNALTPEMVDAVHTSLRTWRYNGDVKAVVLLGEGERGFSAGGDLPNFRRMLMAGEATQMLGILAAEFELAAAIQTYPKPVIAFMTGVTMGAGFGLASAASVRIVTPDSQLAMPEVRIGYVPDVGGSLWLGRAPGRIGEHMALTGDAVGAGDAVEFGLADFCIEQDAVDDVLTSIADLCALPGQDLAVGLHIMHGAPQRSELNVQRAWIDEAYSGSDVAQILKNLGASPWPAAAKAAERIRANAPIACEIALQLVRESRAEDELRGALEREHRAASYVMDTPNVVEGIRALLIDKDKSPRWSVTRAEDVDTDRVARMLEPQDDELGLWDDGEDGDW</sequence>
<dbReference type="Pfam" id="PF16113">
    <property type="entry name" value="ECH_2"/>
    <property type="match status" value="1"/>
</dbReference>
<evidence type="ECO:0000256" key="2">
    <source>
        <dbReference type="ARBA" id="ARBA00011915"/>
    </source>
</evidence>
<keyword evidence="6" id="KW-1185">Reference proteome</keyword>
<comment type="catalytic activity">
    <reaction evidence="1">
        <text>3-hydroxy-2-methylpropanoyl-CoA + H2O = 3-hydroxy-2-methylpropanoate + CoA + H(+)</text>
        <dbReference type="Rhea" id="RHEA:20888"/>
        <dbReference type="ChEBI" id="CHEBI:11805"/>
        <dbReference type="ChEBI" id="CHEBI:15377"/>
        <dbReference type="ChEBI" id="CHEBI:15378"/>
        <dbReference type="ChEBI" id="CHEBI:57287"/>
        <dbReference type="ChEBI" id="CHEBI:57340"/>
        <dbReference type="EC" id="3.1.2.4"/>
    </reaction>
</comment>
<evidence type="ECO:0000256" key="3">
    <source>
        <dbReference type="ARBA" id="ARBA00022801"/>
    </source>
</evidence>
<proteinExistence type="predicted"/>
<dbReference type="CDD" id="cd06558">
    <property type="entry name" value="crotonase-like"/>
    <property type="match status" value="1"/>
</dbReference>
<dbReference type="SUPFAM" id="SSF52096">
    <property type="entry name" value="ClpP/crotonase"/>
    <property type="match status" value="1"/>
</dbReference>
<keyword evidence="5" id="KW-0456">Lyase</keyword>
<dbReference type="Proteomes" id="UP001180715">
    <property type="component" value="Unassembled WGS sequence"/>
</dbReference>
<dbReference type="InterPro" id="IPR045004">
    <property type="entry name" value="ECH_dom"/>
</dbReference>
<dbReference type="InterPro" id="IPR029045">
    <property type="entry name" value="ClpP/crotonase-like_dom_sf"/>
</dbReference>
<dbReference type="InterPro" id="IPR032259">
    <property type="entry name" value="HIBYL-CoA-H"/>
</dbReference>
<dbReference type="PANTHER" id="PTHR43176">
    <property type="entry name" value="3-HYDROXYISOBUTYRYL-COA HYDROLASE-RELATED"/>
    <property type="match status" value="1"/>
</dbReference>
<reference evidence="5" key="1">
    <citation type="submission" date="2023-07" db="EMBL/GenBank/DDBJ databases">
        <title>Sequencing the genomes of 1000 actinobacteria strains.</title>
        <authorList>
            <person name="Klenk H.-P."/>
        </authorList>
    </citation>
    <scope>NUCLEOTIDE SEQUENCE</scope>
    <source>
        <strain evidence="5">DSM 13068</strain>
    </source>
</reference>